<reference evidence="8" key="1">
    <citation type="submission" date="2016-10" db="EMBL/GenBank/DDBJ databases">
        <authorList>
            <person name="Varghese N."/>
            <person name="Submissions S."/>
        </authorList>
    </citation>
    <scope>NUCLEOTIDE SEQUENCE [LARGE SCALE GENOMIC DNA]</scope>
    <source>
        <strain evidence="8">DSM 25329</strain>
    </source>
</reference>
<name>A0A1G7T4K6_9BACT</name>
<feature type="transmembrane region" description="Helical" evidence="5">
    <location>
        <begin position="237"/>
        <end position="258"/>
    </location>
</feature>
<dbReference type="PANTHER" id="PTHR37422:SF13">
    <property type="entry name" value="LIPOPOLYSACCHARIDE BIOSYNTHESIS PROTEIN PA4999-RELATED"/>
    <property type="match status" value="1"/>
</dbReference>
<sequence length="597" mass="66363">MRNIDLAKYILLAGSLISPHVELSYIGMFFPREFVLLVCLALLSGVAFIEYSSKTVPFGITNADSFALLFYLFIVANTFLFHHPFKNLEGFLLATGLFCAYVVYRITFRQIADYAILLTIATSPLVIELLISGAQYFGAIPSSNPFFAVTGSFNNPGILAGYSAICLPVSLHLFLTYGEDSSRRRVYQLTGLNTLAAVLLLVLSGSRGAILAAVLSCSYILFIHFEPGKRIGKIRNAQWILAGVSIPVVLGIAVYLYLLRPESAAGRLFVWKNTLSMIKEQPLLGVGTGNFSAEYAMAQQQYFESNKPDAFELSVADSILVPFNEILNLLAEQGIAGIALLLLFSFFTLNNVQKGHHPKFAIECIYAAVASFFVLSLTGYPSKSIGIMVTMLLLTALSNSGVSATWPSFKASVQAALLTVTVSVCVLLWLGSGYFFQTLHYYNAGRAYAFMRQYKGANERYERCYTEMRHSSDFLLAYASSLYQSGDYTKSLQILEDYDQIAYSYESTLLKAKNYYAQKQFRQALVFLENAAHIIPSRFEPLYFQVQSHQELGQTDMAKQAAARILALPVKIASDQVQTIREHARRVYSDDNQKNSL</sequence>
<proteinExistence type="predicted"/>
<keyword evidence="4 5" id="KW-0472">Membrane</keyword>
<evidence type="ECO:0000256" key="4">
    <source>
        <dbReference type="ARBA" id="ARBA00023136"/>
    </source>
</evidence>
<dbReference type="PANTHER" id="PTHR37422">
    <property type="entry name" value="TEICHURONIC ACID BIOSYNTHESIS PROTEIN TUAE"/>
    <property type="match status" value="1"/>
</dbReference>
<keyword evidence="7" id="KW-0436">Ligase</keyword>
<evidence type="ECO:0000256" key="5">
    <source>
        <dbReference type="SAM" id="Phobius"/>
    </source>
</evidence>
<evidence type="ECO:0000256" key="2">
    <source>
        <dbReference type="ARBA" id="ARBA00022692"/>
    </source>
</evidence>
<feature type="transmembrane region" description="Helical" evidence="5">
    <location>
        <begin position="91"/>
        <end position="108"/>
    </location>
</feature>
<dbReference type="EMBL" id="FNAN01000017">
    <property type="protein sequence ID" value="SDG30178.1"/>
    <property type="molecule type" value="Genomic_DNA"/>
</dbReference>
<evidence type="ECO:0000256" key="1">
    <source>
        <dbReference type="ARBA" id="ARBA00004141"/>
    </source>
</evidence>
<feature type="transmembrane region" description="Helical" evidence="5">
    <location>
        <begin position="326"/>
        <end position="348"/>
    </location>
</feature>
<feature type="transmembrane region" description="Helical" evidence="5">
    <location>
        <begin position="115"/>
        <end position="137"/>
    </location>
</feature>
<keyword evidence="8" id="KW-1185">Reference proteome</keyword>
<dbReference type="InterPro" id="IPR011990">
    <property type="entry name" value="TPR-like_helical_dom_sf"/>
</dbReference>
<gene>
    <name evidence="7" type="ORF">SAMN04487996_11789</name>
</gene>
<dbReference type="Proteomes" id="UP000198748">
    <property type="component" value="Unassembled WGS sequence"/>
</dbReference>
<keyword evidence="2 5" id="KW-0812">Transmembrane</keyword>
<feature type="transmembrane region" description="Helical" evidence="5">
    <location>
        <begin position="416"/>
        <end position="436"/>
    </location>
</feature>
<dbReference type="OrthoDB" id="1454576at2"/>
<dbReference type="InterPro" id="IPR051533">
    <property type="entry name" value="WaaL-like"/>
</dbReference>
<dbReference type="GO" id="GO:0016874">
    <property type="term" value="F:ligase activity"/>
    <property type="evidence" value="ECO:0007669"/>
    <property type="project" value="UniProtKB-KW"/>
</dbReference>
<dbReference type="Pfam" id="PF12895">
    <property type="entry name" value="ANAPC3"/>
    <property type="match status" value="1"/>
</dbReference>
<evidence type="ECO:0000259" key="6">
    <source>
        <dbReference type="Pfam" id="PF04932"/>
    </source>
</evidence>
<keyword evidence="3 5" id="KW-1133">Transmembrane helix</keyword>
<protein>
    <submittedName>
        <fullName evidence="7">O-antigen ligase</fullName>
    </submittedName>
</protein>
<feature type="transmembrane region" description="Helical" evidence="5">
    <location>
        <begin position="186"/>
        <end position="203"/>
    </location>
</feature>
<comment type="subcellular location">
    <subcellularLocation>
        <location evidence="1">Membrane</location>
        <topology evidence="1">Multi-pass membrane protein</topology>
    </subcellularLocation>
</comment>
<dbReference type="Gene3D" id="1.25.40.10">
    <property type="entry name" value="Tetratricopeptide repeat domain"/>
    <property type="match status" value="1"/>
</dbReference>
<feature type="domain" description="O-antigen ligase-related" evidence="6">
    <location>
        <begin position="194"/>
        <end position="342"/>
    </location>
</feature>
<evidence type="ECO:0000256" key="3">
    <source>
        <dbReference type="ARBA" id="ARBA00022989"/>
    </source>
</evidence>
<dbReference type="InterPro" id="IPR007016">
    <property type="entry name" value="O-antigen_ligase-rel_domated"/>
</dbReference>
<feature type="transmembrane region" description="Helical" evidence="5">
    <location>
        <begin position="209"/>
        <end position="225"/>
    </location>
</feature>
<dbReference type="GO" id="GO:0016020">
    <property type="term" value="C:membrane"/>
    <property type="evidence" value="ECO:0007669"/>
    <property type="project" value="UniProtKB-SubCell"/>
</dbReference>
<dbReference type="STRING" id="659014.SAMN04487996_11789"/>
<feature type="transmembrane region" description="Helical" evidence="5">
    <location>
        <begin position="65"/>
        <end position="85"/>
    </location>
</feature>
<organism evidence="7 8">
    <name type="scientific">Dyadobacter soli</name>
    <dbReference type="NCBI Taxonomy" id="659014"/>
    <lineage>
        <taxon>Bacteria</taxon>
        <taxon>Pseudomonadati</taxon>
        <taxon>Bacteroidota</taxon>
        <taxon>Cytophagia</taxon>
        <taxon>Cytophagales</taxon>
        <taxon>Spirosomataceae</taxon>
        <taxon>Dyadobacter</taxon>
    </lineage>
</organism>
<feature type="transmembrane region" description="Helical" evidence="5">
    <location>
        <begin position="9"/>
        <end position="28"/>
    </location>
</feature>
<dbReference type="SUPFAM" id="SSF48452">
    <property type="entry name" value="TPR-like"/>
    <property type="match status" value="1"/>
</dbReference>
<dbReference type="Pfam" id="PF04932">
    <property type="entry name" value="Wzy_C"/>
    <property type="match status" value="1"/>
</dbReference>
<accession>A0A1G7T4K6</accession>
<feature type="transmembrane region" description="Helical" evidence="5">
    <location>
        <begin position="157"/>
        <end position="174"/>
    </location>
</feature>
<feature type="transmembrane region" description="Helical" evidence="5">
    <location>
        <begin position="34"/>
        <end position="53"/>
    </location>
</feature>
<dbReference type="RefSeq" id="WP_090155889.1">
    <property type="nucleotide sequence ID" value="NZ_FNAN01000017.1"/>
</dbReference>
<evidence type="ECO:0000313" key="8">
    <source>
        <dbReference type="Proteomes" id="UP000198748"/>
    </source>
</evidence>
<evidence type="ECO:0000313" key="7">
    <source>
        <dbReference type="EMBL" id="SDG30178.1"/>
    </source>
</evidence>
<dbReference type="AlphaFoldDB" id="A0A1G7T4K6"/>